<evidence type="ECO:0000313" key="1">
    <source>
        <dbReference type="EMBL" id="QNV38749.1"/>
    </source>
</evidence>
<proteinExistence type="predicted"/>
<reference evidence="1 2" key="1">
    <citation type="submission" date="2020-09" db="EMBL/GenBank/DDBJ databases">
        <title>Investigation of environmental microbes.</title>
        <authorList>
            <person name="Ou Y."/>
            <person name="Kang Q."/>
        </authorList>
    </citation>
    <scope>NUCLEOTIDE SEQUENCE [LARGE SCALE GENOMIC DNA]</scope>
    <source>
        <strain evidence="1 2">KJZ-14</strain>
    </source>
</reference>
<sequence>MSKHEPVISEVHSTVKRLGGASLSDFFYTKVSCLDCSYEEDRDAQTAMRHLNNCEEIEKLALEHAQRSVATTE</sequence>
<dbReference type="GeneID" id="96623739"/>
<name>A0A7H2BGF3_9MICC</name>
<dbReference type="RefSeq" id="WP_190725345.1">
    <property type="nucleotide sequence ID" value="NZ_CP061539.1"/>
</dbReference>
<dbReference type="AlphaFoldDB" id="A0A7H2BGF3"/>
<evidence type="ECO:0000313" key="2">
    <source>
        <dbReference type="Proteomes" id="UP000516404"/>
    </source>
</evidence>
<dbReference type="KEGG" id="rter:IDM49_05780"/>
<accession>A0A7H2BGF3</accession>
<dbReference type="Proteomes" id="UP000516404">
    <property type="component" value="Chromosome"/>
</dbReference>
<protein>
    <submittedName>
        <fullName evidence="1">Uncharacterized protein</fullName>
    </submittedName>
</protein>
<organism evidence="1 2">
    <name type="scientific">Rothia terrae</name>
    <dbReference type="NCBI Taxonomy" id="396015"/>
    <lineage>
        <taxon>Bacteria</taxon>
        <taxon>Bacillati</taxon>
        <taxon>Actinomycetota</taxon>
        <taxon>Actinomycetes</taxon>
        <taxon>Micrococcales</taxon>
        <taxon>Micrococcaceae</taxon>
        <taxon>Rothia</taxon>
    </lineage>
</organism>
<keyword evidence="2" id="KW-1185">Reference proteome</keyword>
<dbReference type="EMBL" id="CP061539">
    <property type="protein sequence ID" value="QNV38749.1"/>
    <property type="molecule type" value="Genomic_DNA"/>
</dbReference>
<gene>
    <name evidence="1" type="ORF">IDM49_05780</name>
</gene>